<gene>
    <name evidence="2" type="ORF">SAMN05421753_10391</name>
</gene>
<dbReference type="RefSeq" id="WP_175517138.1">
    <property type="nucleotide sequence ID" value="NZ_FOQD01000003.1"/>
</dbReference>
<dbReference type="CDD" id="cd06260">
    <property type="entry name" value="DUF820-like"/>
    <property type="match status" value="1"/>
</dbReference>
<feature type="domain" description="Putative restriction endonuclease" evidence="1">
    <location>
        <begin position="12"/>
        <end position="181"/>
    </location>
</feature>
<dbReference type="InterPro" id="IPR008538">
    <property type="entry name" value="Uma2"/>
</dbReference>
<dbReference type="GO" id="GO:0004519">
    <property type="term" value="F:endonuclease activity"/>
    <property type="evidence" value="ECO:0007669"/>
    <property type="project" value="UniProtKB-KW"/>
</dbReference>
<organism evidence="2 3">
    <name type="scientific">Planctomicrobium piriforme</name>
    <dbReference type="NCBI Taxonomy" id="1576369"/>
    <lineage>
        <taxon>Bacteria</taxon>
        <taxon>Pseudomonadati</taxon>
        <taxon>Planctomycetota</taxon>
        <taxon>Planctomycetia</taxon>
        <taxon>Planctomycetales</taxon>
        <taxon>Planctomycetaceae</taxon>
        <taxon>Planctomicrobium</taxon>
    </lineage>
</organism>
<reference evidence="3" key="1">
    <citation type="submission" date="2016-10" db="EMBL/GenBank/DDBJ databases">
        <authorList>
            <person name="Varghese N."/>
            <person name="Submissions S."/>
        </authorList>
    </citation>
    <scope>NUCLEOTIDE SEQUENCE [LARGE SCALE GENOMIC DNA]</scope>
    <source>
        <strain evidence="3">DSM 26348</strain>
    </source>
</reference>
<dbReference type="SUPFAM" id="SSF52980">
    <property type="entry name" value="Restriction endonuclease-like"/>
    <property type="match status" value="1"/>
</dbReference>
<evidence type="ECO:0000259" key="1">
    <source>
        <dbReference type="Pfam" id="PF05685"/>
    </source>
</evidence>
<proteinExistence type="predicted"/>
<dbReference type="PANTHER" id="PTHR34107:SF4">
    <property type="entry name" value="SLL1222 PROTEIN"/>
    <property type="match status" value="1"/>
</dbReference>
<sequence length="189" mass="21074">MPTQTGLITAEQFVEMHFEVPVELVRGEIVYLYGEDGMTRPGWKHGIVCVNVAAVLWQWARPTRAGIVTSNDTGVITERDPDTLRGPDVFFVAAGKVPAGPAPKGVPEITPDLCVEVLSPSDRWQRVRHKVMEYLDRGVSEVWVLDSEKHTVHIFRDDDSPSELKLGDTLMSPVLPGFECRIDEFFEGA</sequence>
<keyword evidence="3" id="KW-1185">Reference proteome</keyword>
<protein>
    <submittedName>
        <fullName evidence="2">Endonuclease, Uma2 family (Restriction endonuclease fold)</fullName>
    </submittedName>
</protein>
<evidence type="ECO:0000313" key="3">
    <source>
        <dbReference type="Proteomes" id="UP000199518"/>
    </source>
</evidence>
<dbReference type="Gene3D" id="3.90.1570.10">
    <property type="entry name" value="tt1808, chain A"/>
    <property type="match status" value="1"/>
</dbReference>
<dbReference type="Proteomes" id="UP000199518">
    <property type="component" value="Unassembled WGS sequence"/>
</dbReference>
<dbReference type="InterPro" id="IPR012296">
    <property type="entry name" value="Nuclease_put_TT1808"/>
</dbReference>
<dbReference type="STRING" id="1576369.SAMN05421753_10391"/>
<accession>A0A1I3D4M4</accession>
<dbReference type="Pfam" id="PF05685">
    <property type="entry name" value="Uma2"/>
    <property type="match status" value="1"/>
</dbReference>
<dbReference type="PANTHER" id="PTHR34107">
    <property type="entry name" value="SLL0198 PROTEIN-RELATED"/>
    <property type="match status" value="1"/>
</dbReference>
<keyword evidence="2" id="KW-0255">Endonuclease</keyword>
<keyword evidence="2" id="KW-0540">Nuclease</keyword>
<dbReference type="InterPro" id="IPR011335">
    <property type="entry name" value="Restrct_endonuc-II-like"/>
</dbReference>
<dbReference type="EMBL" id="FOQD01000003">
    <property type="protein sequence ID" value="SFH81703.1"/>
    <property type="molecule type" value="Genomic_DNA"/>
</dbReference>
<keyword evidence="2" id="KW-0378">Hydrolase</keyword>
<name>A0A1I3D4M4_9PLAN</name>
<dbReference type="AlphaFoldDB" id="A0A1I3D4M4"/>
<evidence type="ECO:0000313" key="2">
    <source>
        <dbReference type="EMBL" id="SFH81703.1"/>
    </source>
</evidence>